<dbReference type="Proteomes" id="UP000504615">
    <property type="component" value="Unplaced"/>
</dbReference>
<evidence type="ECO:0000256" key="1">
    <source>
        <dbReference type="ARBA" id="ARBA00022723"/>
    </source>
</evidence>
<dbReference type="OrthoDB" id="952271at2759"/>
<dbReference type="InterPro" id="IPR007863">
    <property type="entry name" value="Peptidase_M16_C"/>
</dbReference>
<dbReference type="PANTHER" id="PTHR43690:SF18">
    <property type="entry name" value="INSULIN-DEGRADING ENZYME-RELATED"/>
    <property type="match status" value="1"/>
</dbReference>
<evidence type="ECO:0000259" key="2">
    <source>
        <dbReference type="Pfam" id="PF05193"/>
    </source>
</evidence>
<accession>A0A6I9WD22</accession>
<evidence type="ECO:0000313" key="4">
    <source>
        <dbReference type="RefSeq" id="XP_011638725.1"/>
    </source>
</evidence>
<dbReference type="InterPro" id="IPR050626">
    <property type="entry name" value="Peptidase_M16"/>
</dbReference>
<dbReference type="GO" id="GO:0006508">
    <property type="term" value="P:proteolysis"/>
    <property type="evidence" value="ECO:0007669"/>
    <property type="project" value="UniProtKB-KW"/>
</dbReference>
<sequence length="104" mass="12477">MSMKEIRLKLFDFFDKYYSANIMTLSVISGYSLHKIESMIVKEFCQIRNKEIKLTKNYDDPFKNQLCTKWYLLDLEILHLTLSFPLPYLTDDCMTKISKKYNNL</sequence>
<dbReference type="RefSeq" id="XP_011638725.1">
    <property type="nucleotide sequence ID" value="XM_011640423.1"/>
</dbReference>
<feature type="domain" description="Peptidase M16 C-terminal" evidence="2">
    <location>
        <begin position="9"/>
        <end position="91"/>
    </location>
</feature>
<dbReference type="Gene3D" id="3.30.830.10">
    <property type="entry name" value="Metalloenzyme, LuxS/M16 peptidase-like"/>
    <property type="match status" value="1"/>
</dbReference>
<dbReference type="Pfam" id="PF05193">
    <property type="entry name" value="Peptidase_M16_C"/>
    <property type="match status" value="1"/>
</dbReference>
<protein>
    <submittedName>
        <fullName evidence="4">Zinc protease mug138</fullName>
    </submittedName>
</protein>
<dbReference type="PANTHER" id="PTHR43690">
    <property type="entry name" value="NARDILYSIN"/>
    <property type="match status" value="1"/>
</dbReference>
<dbReference type="AlphaFoldDB" id="A0A6I9WD22"/>
<dbReference type="GO" id="GO:0046872">
    <property type="term" value="F:metal ion binding"/>
    <property type="evidence" value="ECO:0007669"/>
    <property type="project" value="UniProtKB-KW"/>
</dbReference>
<evidence type="ECO:0000313" key="3">
    <source>
        <dbReference type="Proteomes" id="UP000504615"/>
    </source>
</evidence>
<reference evidence="4" key="1">
    <citation type="submission" date="2025-08" db="UniProtKB">
        <authorList>
            <consortium name="RefSeq"/>
        </authorList>
    </citation>
    <scope>IDENTIFICATION</scope>
</reference>
<keyword evidence="3" id="KW-1185">Reference proteome</keyword>
<dbReference type="KEGG" id="pbar:105428241"/>
<dbReference type="GO" id="GO:0008233">
    <property type="term" value="F:peptidase activity"/>
    <property type="evidence" value="ECO:0007669"/>
    <property type="project" value="UniProtKB-KW"/>
</dbReference>
<name>A0A6I9WD22_9HYME</name>
<gene>
    <name evidence="4" type="primary">LOC105428241</name>
</gene>
<keyword evidence="4" id="KW-0378">Hydrolase</keyword>
<keyword evidence="4" id="KW-0645">Protease</keyword>
<organism evidence="3 4">
    <name type="scientific">Pogonomyrmex barbatus</name>
    <name type="common">red harvester ant</name>
    <dbReference type="NCBI Taxonomy" id="144034"/>
    <lineage>
        <taxon>Eukaryota</taxon>
        <taxon>Metazoa</taxon>
        <taxon>Ecdysozoa</taxon>
        <taxon>Arthropoda</taxon>
        <taxon>Hexapoda</taxon>
        <taxon>Insecta</taxon>
        <taxon>Pterygota</taxon>
        <taxon>Neoptera</taxon>
        <taxon>Endopterygota</taxon>
        <taxon>Hymenoptera</taxon>
        <taxon>Apocrita</taxon>
        <taxon>Aculeata</taxon>
        <taxon>Formicoidea</taxon>
        <taxon>Formicidae</taxon>
        <taxon>Myrmicinae</taxon>
        <taxon>Pogonomyrmex</taxon>
    </lineage>
</organism>
<proteinExistence type="predicted"/>
<keyword evidence="1" id="KW-0479">Metal-binding</keyword>
<dbReference type="GeneID" id="105428241"/>